<comment type="caution">
    <text evidence="1">The sequence shown here is derived from an EMBL/GenBank/DDBJ whole genome shotgun (WGS) entry which is preliminary data.</text>
</comment>
<evidence type="ECO:0000313" key="1">
    <source>
        <dbReference type="EMBL" id="KAF4742080.1"/>
    </source>
</evidence>
<sequence>MVALESCVGREISIHAALNPLLMVSSNPLINNTLWYLALAGNLLVYLIDAEGYRQKEVLYGRVHGDGTEFFFIPGVKVAISDLSTAHRLGLTQHYNLFPERAISQGRSQAKADLRTSDFLPHNTKRYDLDVVSKTRIFRVKDGETSEYVADVTDSIEGGKCFDNIRQREYANGQVYEDPPGKVVWELQQICSGGFSALRPSTNMSVLDGVYLGSRVNRNVFFRFRNGEVKEAELTLKEINEEEDYYVTYYPLCDGVIAVVVPTLRSPTEKISPYVILKKSRESKKRSWSLFSWWKERRAQTGAAAGDEQAGLLAGDDESNALCGGKHIRRRLAGDELMFWDRGLPKEFNLKQLYEVE</sequence>
<keyword evidence="2" id="KW-1185">Reference proteome</keyword>
<proteinExistence type="predicted"/>
<protein>
    <submittedName>
        <fullName evidence="1">Uncharacterized protein</fullName>
    </submittedName>
</protein>
<name>A0A7J6TCI7_PEROL</name>
<reference evidence="1 2" key="1">
    <citation type="submission" date="2020-04" db="EMBL/GenBank/DDBJ databases">
        <title>Perkinsus olseni comparative genomics.</title>
        <authorList>
            <person name="Bogema D.R."/>
        </authorList>
    </citation>
    <scope>NUCLEOTIDE SEQUENCE [LARGE SCALE GENOMIC DNA]</scope>
    <source>
        <strain evidence="1 2">ATCC PRA-207</strain>
    </source>
</reference>
<organism evidence="1 2">
    <name type="scientific">Perkinsus olseni</name>
    <name type="common">Perkinsus atlanticus</name>
    <dbReference type="NCBI Taxonomy" id="32597"/>
    <lineage>
        <taxon>Eukaryota</taxon>
        <taxon>Sar</taxon>
        <taxon>Alveolata</taxon>
        <taxon>Perkinsozoa</taxon>
        <taxon>Perkinsea</taxon>
        <taxon>Perkinsida</taxon>
        <taxon>Perkinsidae</taxon>
        <taxon>Perkinsus</taxon>
    </lineage>
</organism>
<gene>
    <name evidence="1" type="ORF">FOZ63_000899</name>
</gene>
<dbReference type="Proteomes" id="UP000553632">
    <property type="component" value="Unassembled WGS sequence"/>
</dbReference>
<evidence type="ECO:0000313" key="2">
    <source>
        <dbReference type="Proteomes" id="UP000553632"/>
    </source>
</evidence>
<dbReference type="EMBL" id="JABANO010012268">
    <property type="protein sequence ID" value="KAF4742080.1"/>
    <property type="molecule type" value="Genomic_DNA"/>
</dbReference>
<accession>A0A7J6TCI7</accession>
<dbReference type="AlphaFoldDB" id="A0A7J6TCI7"/>